<dbReference type="GO" id="GO:0017004">
    <property type="term" value="P:cytochrome complex assembly"/>
    <property type="evidence" value="ECO:0007669"/>
    <property type="project" value="UniProtKB-KW"/>
</dbReference>
<name>A0A6L3ZD73_9FLAO</name>
<feature type="domain" description="Thioredoxin" evidence="5">
    <location>
        <begin position="43"/>
        <end position="189"/>
    </location>
</feature>
<dbReference type="CDD" id="cd02966">
    <property type="entry name" value="TlpA_like_family"/>
    <property type="match status" value="1"/>
</dbReference>
<dbReference type="SUPFAM" id="SSF52833">
    <property type="entry name" value="Thioredoxin-like"/>
    <property type="match status" value="1"/>
</dbReference>
<evidence type="ECO:0000313" key="7">
    <source>
        <dbReference type="Proteomes" id="UP000484164"/>
    </source>
</evidence>
<evidence type="ECO:0000259" key="5">
    <source>
        <dbReference type="PROSITE" id="PS51352"/>
    </source>
</evidence>
<dbReference type="Proteomes" id="UP000484164">
    <property type="component" value="Unassembled WGS sequence"/>
</dbReference>
<gene>
    <name evidence="6" type="ORF">F8C82_08830</name>
</gene>
<dbReference type="RefSeq" id="WP_151693222.1">
    <property type="nucleotide sequence ID" value="NZ_BMGX01000001.1"/>
</dbReference>
<dbReference type="Gene3D" id="3.40.30.10">
    <property type="entry name" value="Glutaredoxin"/>
    <property type="match status" value="1"/>
</dbReference>
<comment type="caution">
    <text evidence="6">The sequence shown here is derived from an EMBL/GenBank/DDBJ whole genome shotgun (WGS) entry which is preliminary data.</text>
</comment>
<dbReference type="InterPro" id="IPR013766">
    <property type="entry name" value="Thioredoxin_domain"/>
</dbReference>
<accession>A0A6L3ZD73</accession>
<keyword evidence="7" id="KW-1185">Reference proteome</keyword>
<proteinExistence type="predicted"/>
<dbReference type="OrthoDB" id="1098640at2"/>
<evidence type="ECO:0000256" key="2">
    <source>
        <dbReference type="ARBA" id="ARBA00022748"/>
    </source>
</evidence>
<dbReference type="InterPro" id="IPR050553">
    <property type="entry name" value="Thioredoxin_ResA/DsbE_sf"/>
</dbReference>
<dbReference type="InterPro" id="IPR012336">
    <property type="entry name" value="Thioredoxin-like_fold"/>
</dbReference>
<evidence type="ECO:0000256" key="1">
    <source>
        <dbReference type="ARBA" id="ARBA00004196"/>
    </source>
</evidence>
<dbReference type="AlphaFoldDB" id="A0A6L3ZD73"/>
<reference evidence="6 7" key="1">
    <citation type="submission" date="2019-10" db="EMBL/GenBank/DDBJ databases">
        <title>Genome sequence of Phaeocystidibacter marisrubri JCM30614 (type strain).</title>
        <authorList>
            <person name="Bowman J.P."/>
        </authorList>
    </citation>
    <scope>NUCLEOTIDE SEQUENCE [LARGE SCALE GENOMIC DNA]</scope>
    <source>
        <strain evidence="6 7">JCM 30614</strain>
    </source>
</reference>
<dbReference type="InterPro" id="IPR036249">
    <property type="entry name" value="Thioredoxin-like_sf"/>
</dbReference>
<keyword evidence="3" id="KW-1015">Disulfide bond</keyword>
<dbReference type="PROSITE" id="PS51352">
    <property type="entry name" value="THIOREDOXIN_2"/>
    <property type="match status" value="1"/>
</dbReference>
<dbReference type="PANTHER" id="PTHR42852">
    <property type="entry name" value="THIOL:DISULFIDE INTERCHANGE PROTEIN DSBE"/>
    <property type="match status" value="1"/>
</dbReference>
<protein>
    <submittedName>
        <fullName evidence="6">TlpA family protein disulfide reductase</fullName>
    </submittedName>
</protein>
<keyword evidence="4" id="KW-0676">Redox-active center</keyword>
<evidence type="ECO:0000256" key="4">
    <source>
        <dbReference type="ARBA" id="ARBA00023284"/>
    </source>
</evidence>
<keyword evidence="2" id="KW-0201">Cytochrome c-type biogenesis</keyword>
<dbReference type="EMBL" id="WBVQ01000002">
    <property type="protein sequence ID" value="KAB2815793.1"/>
    <property type="molecule type" value="Genomic_DNA"/>
</dbReference>
<organism evidence="6 7">
    <name type="scientific">Phaeocystidibacter marisrubri</name>
    <dbReference type="NCBI Taxonomy" id="1577780"/>
    <lineage>
        <taxon>Bacteria</taxon>
        <taxon>Pseudomonadati</taxon>
        <taxon>Bacteroidota</taxon>
        <taxon>Flavobacteriia</taxon>
        <taxon>Flavobacteriales</taxon>
        <taxon>Phaeocystidibacteraceae</taxon>
        <taxon>Phaeocystidibacter</taxon>
    </lineage>
</organism>
<evidence type="ECO:0000256" key="3">
    <source>
        <dbReference type="ARBA" id="ARBA00023157"/>
    </source>
</evidence>
<dbReference type="GO" id="GO:0030313">
    <property type="term" value="C:cell envelope"/>
    <property type="evidence" value="ECO:0007669"/>
    <property type="project" value="UniProtKB-SubCell"/>
</dbReference>
<dbReference type="PANTHER" id="PTHR42852:SF6">
    <property type="entry name" value="THIOL:DISULFIDE INTERCHANGE PROTEIN DSBE"/>
    <property type="match status" value="1"/>
</dbReference>
<dbReference type="Pfam" id="PF13905">
    <property type="entry name" value="Thioredoxin_8"/>
    <property type="match status" value="1"/>
</dbReference>
<evidence type="ECO:0000313" key="6">
    <source>
        <dbReference type="EMBL" id="KAB2815793.1"/>
    </source>
</evidence>
<comment type="subcellular location">
    <subcellularLocation>
        <location evidence="1">Cell envelope</location>
    </subcellularLocation>
</comment>
<sequence>MKANKLFSIVPFVALLAYGGYSEFASSEEVSTPVENAESNQIFSIGERVPEIVGRTPSGDTLRLSDLRGKVVYIDFWASWCGPCKATMPQAVAAYDKYNKSQFANGENGFTIFSVSLDRNISSWKKGIEDLDQKWPNHVSDLRGWRSNIAALYQINAIPTGFLIDGEGKLISQHLHVGRLEYELEKLKR</sequence>